<evidence type="ECO:0000256" key="4">
    <source>
        <dbReference type="PROSITE-ProRule" id="PRU01002"/>
    </source>
</evidence>
<comment type="subcellular location">
    <subcellularLocation>
        <location evidence="1 5">Nucleus</location>
    </subcellularLocation>
</comment>
<comment type="domain">
    <text evidence="5">The QLQ domain and WRC domain may be involved in protein-protein interaction and DNA-binding, respectively.</text>
</comment>
<feature type="region of interest" description="Disordered" evidence="6">
    <location>
        <begin position="141"/>
        <end position="173"/>
    </location>
</feature>
<evidence type="ECO:0000256" key="6">
    <source>
        <dbReference type="SAM" id="MobiDB-lite"/>
    </source>
</evidence>
<feature type="compositionally biased region" description="Polar residues" evidence="6">
    <location>
        <begin position="158"/>
        <end position="173"/>
    </location>
</feature>
<evidence type="ECO:0000256" key="1">
    <source>
        <dbReference type="ARBA" id="ARBA00004123"/>
    </source>
</evidence>
<protein>
    <recommendedName>
        <fullName evidence="5">Growth-regulating factor</fullName>
    </recommendedName>
</protein>
<keyword evidence="3 5" id="KW-0539">Nucleus</keyword>
<dbReference type="Pfam" id="PF08880">
    <property type="entry name" value="QLQ"/>
    <property type="match status" value="1"/>
</dbReference>
<dbReference type="GO" id="GO:0005524">
    <property type="term" value="F:ATP binding"/>
    <property type="evidence" value="ECO:0007669"/>
    <property type="project" value="UniProtKB-UniRule"/>
</dbReference>
<dbReference type="GO" id="GO:0006355">
    <property type="term" value="P:regulation of DNA-templated transcription"/>
    <property type="evidence" value="ECO:0007669"/>
    <property type="project" value="InterPro"/>
</dbReference>
<accession>A0AAD8J288</accession>
<dbReference type="GO" id="GO:0006351">
    <property type="term" value="P:DNA-templated transcription"/>
    <property type="evidence" value="ECO:0007669"/>
    <property type="project" value="UniProtKB-UniRule"/>
</dbReference>
<organism evidence="9 10">
    <name type="scientific">Heracleum sosnowskyi</name>
    <dbReference type="NCBI Taxonomy" id="360622"/>
    <lineage>
        <taxon>Eukaryota</taxon>
        <taxon>Viridiplantae</taxon>
        <taxon>Streptophyta</taxon>
        <taxon>Embryophyta</taxon>
        <taxon>Tracheophyta</taxon>
        <taxon>Spermatophyta</taxon>
        <taxon>Magnoliopsida</taxon>
        <taxon>eudicotyledons</taxon>
        <taxon>Gunneridae</taxon>
        <taxon>Pentapetalae</taxon>
        <taxon>asterids</taxon>
        <taxon>campanulids</taxon>
        <taxon>Apiales</taxon>
        <taxon>Apiaceae</taxon>
        <taxon>Apioideae</taxon>
        <taxon>apioid superclade</taxon>
        <taxon>Tordylieae</taxon>
        <taxon>Tordyliinae</taxon>
        <taxon>Heracleum</taxon>
    </lineage>
</organism>
<dbReference type="GO" id="GO:0099402">
    <property type="term" value="P:plant organ development"/>
    <property type="evidence" value="ECO:0007669"/>
    <property type="project" value="UniProtKB-ARBA"/>
</dbReference>
<feature type="domain" description="WRC" evidence="8">
    <location>
        <begin position="114"/>
        <end position="158"/>
    </location>
</feature>
<evidence type="ECO:0000256" key="2">
    <source>
        <dbReference type="ARBA" id="ARBA00008122"/>
    </source>
</evidence>
<keyword evidence="10" id="KW-1185">Reference proteome</keyword>
<evidence type="ECO:0000259" key="8">
    <source>
        <dbReference type="PROSITE" id="PS51667"/>
    </source>
</evidence>
<feature type="domain" description="QLQ" evidence="7">
    <location>
        <begin position="47"/>
        <end position="82"/>
    </location>
</feature>
<comment type="caution">
    <text evidence="9">The sequence shown here is derived from an EMBL/GenBank/DDBJ whole genome shotgun (WGS) entry which is preliminary data.</text>
</comment>
<evidence type="ECO:0000313" key="10">
    <source>
        <dbReference type="Proteomes" id="UP001237642"/>
    </source>
</evidence>
<proteinExistence type="inferred from homology"/>
<evidence type="ECO:0000259" key="7">
    <source>
        <dbReference type="PROSITE" id="PS51666"/>
    </source>
</evidence>
<sequence>MIGQYKKSALEVAYVPTDILKLSISGSGSGGMYGANMNGLSTGVKGPFTPSQWMELEHQALIYKYITANYPVPSNLLNPIKKAMESARFSSFSGANLRPLEWGTFSLGFPNNTDPELGRCRRTDGKKWRCSREAVADRKYCDRHTKKSRSRKPVEGQTGHNDSGTTNTTTKFLPMSSSTSAALVVPARGAFDNFGLSGNQLQHGTLNPTTSPDPKRRFLNTGYTYEKVEDMAGLRVKCPDNGLNGRQLLNIKQNPYQESSTMDFGILNSDSLLNPFQKATPVITGKSYRSSSELGKDKYKSDHLLGQFMGNWPKCQSVPLAIPWPDTDTQSDRTRLSIALPAVAADFMSSTSTLTNEKLVCSPIKLSRSLGSAHMGSEMNAIIKNTIQRQANWETSAGGPLGEVLHSSNNSASDSQNSISP</sequence>
<gene>
    <name evidence="9" type="ORF">POM88_005824</name>
</gene>
<comment type="function">
    <text evidence="5">Transcription activator.</text>
</comment>
<feature type="compositionally biased region" description="Low complexity" evidence="6">
    <location>
        <begin position="407"/>
        <end position="421"/>
    </location>
</feature>
<dbReference type="EMBL" id="JAUIZM010000002">
    <property type="protein sequence ID" value="KAK1395961.1"/>
    <property type="molecule type" value="Genomic_DNA"/>
</dbReference>
<comment type="caution">
    <text evidence="4">Lacks conserved residue(s) required for the propagation of feature annotation.</text>
</comment>
<evidence type="ECO:0000256" key="3">
    <source>
        <dbReference type="ARBA" id="ARBA00023242"/>
    </source>
</evidence>
<comment type="similarity">
    <text evidence="2 5">Belongs to the GRF family.</text>
</comment>
<reference evidence="9" key="2">
    <citation type="submission" date="2023-05" db="EMBL/GenBank/DDBJ databases">
        <authorList>
            <person name="Schelkunov M.I."/>
        </authorList>
    </citation>
    <scope>NUCLEOTIDE SEQUENCE</scope>
    <source>
        <strain evidence="9">Hsosn_3</strain>
        <tissue evidence="9">Leaf</tissue>
    </source>
</reference>
<feature type="region of interest" description="Disordered" evidence="6">
    <location>
        <begin position="397"/>
        <end position="421"/>
    </location>
</feature>
<name>A0AAD8J288_9APIA</name>
<dbReference type="AlphaFoldDB" id="A0AAD8J288"/>
<dbReference type="InterPro" id="IPR031137">
    <property type="entry name" value="GRF"/>
</dbReference>
<dbReference type="GO" id="GO:0005634">
    <property type="term" value="C:nucleus"/>
    <property type="evidence" value="ECO:0007669"/>
    <property type="project" value="UniProtKB-SubCell"/>
</dbReference>
<dbReference type="InterPro" id="IPR014978">
    <property type="entry name" value="Gln-Leu-Gln_QLQ"/>
</dbReference>
<keyword evidence="5" id="KW-0805">Transcription regulation</keyword>
<evidence type="ECO:0000313" key="9">
    <source>
        <dbReference type="EMBL" id="KAK1395961.1"/>
    </source>
</evidence>
<dbReference type="Proteomes" id="UP001237642">
    <property type="component" value="Unassembled WGS sequence"/>
</dbReference>
<dbReference type="PROSITE" id="PS51667">
    <property type="entry name" value="WRC"/>
    <property type="match status" value="1"/>
</dbReference>
<keyword evidence="5" id="KW-0804">Transcription</keyword>
<dbReference type="Pfam" id="PF08879">
    <property type="entry name" value="WRC"/>
    <property type="match status" value="1"/>
</dbReference>
<evidence type="ECO:0000256" key="5">
    <source>
        <dbReference type="RuleBase" id="RU367127"/>
    </source>
</evidence>
<keyword evidence="5" id="KW-0010">Activator</keyword>
<dbReference type="PANTHER" id="PTHR31602:SF111">
    <property type="entry name" value="GROWTH-REGULATING FACTOR"/>
    <property type="match status" value="1"/>
</dbReference>
<dbReference type="SMART" id="SM00951">
    <property type="entry name" value="QLQ"/>
    <property type="match status" value="1"/>
</dbReference>
<dbReference type="PANTHER" id="PTHR31602">
    <property type="entry name" value="GROWTH-REGULATING FACTOR 5"/>
    <property type="match status" value="1"/>
</dbReference>
<dbReference type="PROSITE" id="PS51666">
    <property type="entry name" value="QLQ"/>
    <property type="match status" value="1"/>
</dbReference>
<reference evidence="9" key="1">
    <citation type="submission" date="2023-02" db="EMBL/GenBank/DDBJ databases">
        <title>Genome of toxic invasive species Heracleum sosnowskyi carries increased number of genes despite the absence of recent whole-genome duplications.</title>
        <authorList>
            <person name="Schelkunov M."/>
            <person name="Shtratnikova V."/>
            <person name="Makarenko M."/>
            <person name="Klepikova A."/>
            <person name="Omelchenko D."/>
            <person name="Novikova G."/>
            <person name="Obukhova E."/>
            <person name="Bogdanov V."/>
            <person name="Penin A."/>
            <person name="Logacheva M."/>
        </authorList>
    </citation>
    <scope>NUCLEOTIDE SEQUENCE</scope>
    <source>
        <strain evidence="9">Hsosn_3</strain>
        <tissue evidence="9">Leaf</tissue>
    </source>
</reference>
<dbReference type="InterPro" id="IPR014977">
    <property type="entry name" value="WRC_dom"/>
</dbReference>